<dbReference type="Gene3D" id="1.10.10.630">
    <property type="entry name" value="DnaD domain-like"/>
    <property type="match status" value="1"/>
</dbReference>
<dbReference type="EMBL" id="CP031517">
    <property type="protein sequence ID" value="QOS39601.1"/>
    <property type="molecule type" value="Genomic_DNA"/>
</dbReference>
<dbReference type="InterPro" id="IPR036388">
    <property type="entry name" value="WH-like_DNA-bd_sf"/>
</dbReference>
<dbReference type="KEGG" id="trc:DYE49_03660"/>
<protein>
    <recommendedName>
        <fullName evidence="2">DnaB/C C-terminal domain-containing protein</fullName>
    </recommendedName>
</protein>
<dbReference type="Gene3D" id="1.10.10.10">
    <property type="entry name" value="Winged helix-like DNA-binding domain superfamily/Winged helix DNA-binding domain"/>
    <property type="match status" value="1"/>
</dbReference>
<sequence>MDINAYDLDWKSILIKKYRNYDLDEIDCMVLFVSDAVLHVEPKTLITKEILSPYMVDGDRIDDSLSRLMEKQFLSIKNEGNAFFTTLDEFKKKLFDDAIKDMVLKSQSNTLNARRSDSLYQEIESIANRSLTPLERDQVTSWIKSGASDGMIKEACERSLTKAGNISFKTADRLILDMQRSQSRKTVGASTVNEDTKQREELREFLLNTDWTYHGKK</sequence>
<accession>A0A7M1XLB8</accession>
<dbReference type="InterPro" id="IPR034829">
    <property type="entry name" value="DnaD-like_sf"/>
</dbReference>
<dbReference type="AlphaFoldDB" id="A0A7M1XLB8"/>
<dbReference type="Pfam" id="PF07261">
    <property type="entry name" value="DnaB_2"/>
    <property type="match status" value="1"/>
</dbReference>
<evidence type="ECO:0000313" key="4">
    <source>
        <dbReference type="Proteomes" id="UP000593591"/>
    </source>
</evidence>
<dbReference type="InterPro" id="IPR006343">
    <property type="entry name" value="DnaB/C_C"/>
</dbReference>
<evidence type="ECO:0000313" key="3">
    <source>
        <dbReference type="EMBL" id="QOS39601.1"/>
    </source>
</evidence>
<organism evidence="3 4">
    <name type="scientific">Treponema rectale</name>
    <dbReference type="NCBI Taxonomy" id="744512"/>
    <lineage>
        <taxon>Bacteria</taxon>
        <taxon>Pseudomonadati</taxon>
        <taxon>Spirochaetota</taxon>
        <taxon>Spirochaetia</taxon>
        <taxon>Spirochaetales</taxon>
        <taxon>Treponemataceae</taxon>
        <taxon>Treponema</taxon>
    </lineage>
</organism>
<gene>
    <name evidence="3" type="ORF">DYE49_03660</name>
</gene>
<evidence type="ECO:0000259" key="2">
    <source>
        <dbReference type="Pfam" id="PF07261"/>
    </source>
</evidence>
<comment type="similarity">
    <text evidence="1">Belongs to the DnaB/DnaD family.</text>
</comment>
<evidence type="ECO:0000256" key="1">
    <source>
        <dbReference type="ARBA" id="ARBA00093462"/>
    </source>
</evidence>
<feature type="domain" description="DnaB/C C-terminal" evidence="2">
    <location>
        <begin position="120"/>
        <end position="182"/>
    </location>
</feature>
<dbReference type="Proteomes" id="UP000593591">
    <property type="component" value="Chromosome"/>
</dbReference>
<proteinExistence type="inferred from homology"/>
<reference evidence="3 4" key="1">
    <citation type="submission" date="2018-08" db="EMBL/GenBank/DDBJ databases">
        <title>The first complete genome of Treponema rectale (CHPAT), a commensal spirochete of the bovine rectum.</title>
        <authorList>
            <person name="Staton G.J."/>
            <person name="Clegg S.R."/>
            <person name="Carter S.D."/>
            <person name="Radford A.D."/>
            <person name="Darby A."/>
            <person name="Hall N."/>
            <person name="Birtles R.J."/>
            <person name="Evans N.J."/>
        </authorList>
    </citation>
    <scope>NUCLEOTIDE SEQUENCE [LARGE SCALE GENOMIC DNA]</scope>
    <source>
        <strain evidence="3 4">CHPA</strain>
    </source>
</reference>
<name>A0A7M1XLB8_9SPIR</name>